<keyword evidence="2" id="KW-1185">Reference proteome</keyword>
<sequence>MLAPELKIDEAVTARALARAAEPLAPLTPEVGAELQAIAGGCTDLKLIPGVST</sequence>
<dbReference type="AlphaFoldDB" id="A0A919SRZ5"/>
<organism evidence="1 2">
    <name type="scientific">Actinoplanes auranticolor</name>
    <dbReference type="NCBI Taxonomy" id="47988"/>
    <lineage>
        <taxon>Bacteria</taxon>
        <taxon>Bacillati</taxon>
        <taxon>Actinomycetota</taxon>
        <taxon>Actinomycetes</taxon>
        <taxon>Micromonosporales</taxon>
        <taxon>Micromonosporaceae</taxon>
        <taxon>Actinoplanes</taxon>
    </lineage>
</organism>
<gene>
    <name evidence="1" type="ORF">Aau02nite_75100</name>
</gene>
<dbReference type="Proteomes" id="UP000681340">
    <property type="component" value="Unassembled WGS sequence"/>
</dbReference>
<dbReference type="RefSeq" id="WP_246595725.1">
    <property type="nucleotide sequence ID" value="NZ_BAABEA010000047.1"/>
</dbReference>
<proteinExistence type="predicted"/>
<evidence type="ECO:0000313" key="1">
    <source>
        <dbReference type="EMBL" id="GIM77270.1"/>
    </source>
</evidence>
<accession>A0A919SRZ5</accession>
<name>A0A919SRZ5_9ACTN</name>
<reference evidence="1" key="1">
    <citation type="submission" date="2021-03" db="EMBL/GenBank/DDBJ databases">
        <title>Whole genome shotgun sequence of Actinoplanes auranticolor NBRC 12245.</title>
        <authorList>
            <person name="Komaki H."/>
            <person name="Tamura T."/>
        </authorList>
    </citation>
    <scope>NUCLEOTIDE SEQUENCE</scope>
    <source>
        <strain evidence="1">NBRC 12245</strain>
    </source>
</reference>
<comment type="caution">
    <text evidence="1">The sequence shown here is derived from an EMBL/GenBank/DDBJ whole genome shotgun (WGS) entry which is preliminary data.</text>
</comment>
<protein>
    <submittedName>
        <fullName evidence="1">Uncharacterized protein</fullName>
    </submittedName>
</protein>
<evidence type="ECO:0000313" key="2">
    <source>
        <dbReference type="Proteomes" id="UP000681340"/>
    </source>
</evidence>
<dbReference type="EMBL" id="BOQL01000066">
    <property type="protein sequence ID" value="GIM77270.1"/>
    <property type="molecule type" value="Genomic_DNA"/>
</dbReference>